<accession>A0A8S5RJK9</accession>
<name>A0A8S5RJK9_9VIRU</name>
<dbReference type="EMBL" id="BK059106">
    <property type="protein sequence ID" value="DAE31221.1"/>
    <property type="molecule type" value="Genomic_DNA"/>
</dbReference>
<evidence type="ECO:0000313" key="1">
    <source>
        <dbReference type="EMBL" id="DAE31221.1"/>
    </source>
</evidence>
<proteinExistence type="predicted"/>
<reference evidence="1" key="1">
    <citation type="journal article" date="2021" name="Proc. Natl. Acad. Sci. U.S.A.">
        <title>A Catalog of Tens of Thousands of Viruses from Human Metagenomes Reveals Hidden Associations with Chronic Diseases.</title>
        <authorList>
            <person name="Tisza M.J."/>
            <person name="Buck C.B."/>
        </authorList>
    </citation>
    <scope>NUCLEOTIDE SEQUENCE</scope>
    <source>
        <strain evidence="1">CtHG14</strain>
    </source>
</reference>
<protein>
    <submittedName>
        <fullName evidence="1">AphA-like transcription factor.1, Putative AphA-like Transcription Factor.0A</fullName>
    </submittedName>
</protein>
<organism evidence="1">
    <name type="scientific">virus sp. ctHG14</name>
    <dbReference type="NCBI Taxonomy" id="2827626"/>
    <lineage>
        <taxon>Viruses</taxon>
    </lineage>
</organism>
<sequence length="110" mass="13208">MINLPQNDYLTIEKDGRTYSCCTLRQKVKHTIGLDYTTRRTLYKRNGKMHFKPTRNYFNGKDEELEKLVDAGYMESRRCGTTKESTTYFFTNEGLDWLEEQLHITIRRQR</sequence>